<dbReference type="EMBL" id="MT142396">
    <property type="protein sequence ID" value="QJA79826.1"/>
    <property type="molecule type" value="Genomic_DNA"/>
</dbReference>
<sequence>MSKMSEFAAKFAEQYDEIDRLNKVNRELVEALEIVLPMARGYAAEHNVGRNQEMVNEAQAALKEGG</sequence>
<accession>A0A6M3KD56</accession>
<protein>
    <submittedName>
        <fullName evidence="2">Uncharacterized protein</fullName>
    </submittedName>
</protein>
<organism evidence="2">
    <name type="scientific">viral metagenome</name>
    <dbReference type="NCBI Taxonomy" id="1070528"/>
    <lineage>
        <taxon>unclassified sequences</taxon>
        <taxon>metagenomes</taxon>
        <taxon>organismal metagenomes</taxon>
    </lineage>
</organism>
<name>A0A6M3KD56_9ZZZZ</name>
<proteinExistence type="predicted"/>
<dbReference type="EMBL" id="MT141478">
    <property type="protein sequence ID" value="QJA62696.1"/>
    <property type="molecule type" value="Genomic_DNA"/>
</dbReference>
<reference evidence="2" key="1">
    <citation type="submission" date="2020-03" db="EMBL/GenBank/DDBJ databases">
        <title>The deep terrestrial virosphere.</title>
        <authorList>
            <person name="Holmfeldt K."/>
            <person name="Nilsson E."/>
            <person name="Simone D."/>
            <person name="Lopez-Fernandez M."/>
            <person name="Wu X."/>
            <person name="de Brujin I."/>
            <person name="Lundin D."/>
            <person name="Andersson A."/>
            <person name="Bertilsson S."/>
            <person name="Dopson M."/>
        </authorList>
    </citation>
    <scope>NUCLEOTIDE SEQUENCE</scope>
    <source>
        <strain evidence="2">MM415A00827</strain>
        <strain evidence="1">MM415B00742</strain>
    </source>
</reference>
<evidence type="ECO:0000313" key="2">
    <source>
        <dbReference type="EMBL" id="QJA79826.1"/>
    </source>
</evidence>
<gene>
    <name evidence="2" type="ORF">MM415A00827_0019</name>
    <name evidence="1" type="ORF">MM415B00742_0036</name>
</gene>
<dbReference type="AlphaFoldDB" id="A0A6M3KD56"/>
<evidence type="ECO:0000313" key="1">
    <source>
        <dbReference type="EMBL" id="QJA62696.1"/>
    </source>
</evidence>